<organism evidence="2 3">
    <name type="scientific">Geomonas limicola</name>
    <dbReference type="NCBI Taxonomy" id="2740186"/>
    <lineage>
        <taxon>Bacteria</taxon>
        <taxon>Pseudomonadati</taxon>
        <taxon>Thermodesulfobacteriota</taxon>
        <taxon>Desulfuromonadia</taxon>
        <taxon>Geobacterales</taxon>
        <taxon>Geobacteraceae</taxon>
        <taxon>Geomonas</taxon>
    </lineage>
</organism>
<keyword evidence="3" id="KW-1185">Reference proteome</keyword>
<gene>
    <name evidence="2" type="ORF">GMLC_01620</name>
</gene>
<evidence type="ECO:0000313" key="2">
    <source>
        <dbReference type="EMBL" id="GFO66583.1"/>
    </source>
</evidence>
<accession>A0A6V8N4N6</accession>
<evidence type="ECO:0000256" key="1">
    <source>
        <dbReference type="SAM" id="MobiDB-lite"/>
    </source>
</evidence>
<protein>
    <submittedName>
        <fullName evidence="2">Uncharacterized protein</fullName>
    </submittedName>
</protein>
<comment type="caution">
    <text evidence="2">The sequence shown here is derived from an EMBL/GenBank/DDBJ whole genome shotgun (WGS) entry which is preliminary data.</text>
</comment>
<name>A0A6V8N4N6_9BACT</name>
<sequence>MKVGGTGLAGKRGVVDGGRCVGRRIGRQHRLPDAAYQEQKQERRSNQPAQRYLTARFLKLTVARHDPLRLHERNQI</sequence>
<feature type="region of interest" description="Disordered" evidence="1">
    <location>
        <begin position="31"/>
        <end position="50"/>
    </location>
</feature>
<proteinExistence type="predicted"/>
<evidence type="ECO:0000313" key="3">
    <source>
        <dbReference type="Proteomes" id="UP000587586"/>
    </source>
</evidence>
<dbReference type="EMBL" id="BLXZ01000001">
    <property type="protein sequence ID" value="GFO66583.1"/>
    <property type="molecule type" value="Genomic_DNA"/>
</dbReference>
<reference evidence="3" key="1">
    <citation type="submission" date="2020-06" db="EMBL/GenBank/DDBJ databases">
        <title>Draft genomic sequecing of Geomonas sp. Red745.</title>
        <authorList>
            <person name="Itoh H."/>
            <person name="Xu Z.X."/>
            <person name="Ushijima N."/>
            <person name="Masuda Y."/>
            <person name="Shiratori Y."/>
            <person name="Senoo K."/>
        </authorList>
    </citation>
    <scope>NUCLEOTIDE SEQUENCE [LARGE SCALE GENOMIC DNA]</scope>
    <source>
        <strain evidence="3">Red745</strain>
    </source>
</reference>
<dbReference type="Proteomes" id="UP000587586">
    <property type="component" value="Unassembled WGS sequence"/>
</dbReference>
<dbReference type="AlphaFoldDB" id="A0A6V8N4N6"/>